<dbReference type="NCBIfam" id="TIGR02499">
    <property type="entry name" value="HrpE_YscL_not"/>
    <property type="match status" value="1"/>
</dbReference>
<dbReference type="KEGG" id="cnt:JT31_05715"/>
<dbReference type="InterPro" id="IPR009335">
    <property type="entry name" value="T3SS_HrpE/ATPase_suE"/>
</dbReference>
<comment type="similarity">
    <text evidence="5">Belongs to the SctL stator family.</text>
</comment>
<evidence type="ECO:0000256" key="4">
    <source>
        <dbReference type="ARBA" id="ARBA00022927"/>
    </source>
</evidence>
<gene>
    <name evidence="6" type="ORF">JT31_05715</name>
</gene>
<evidence type="ECO:0000313" key="6">
    <source>
        <dbReference type="EMBL" id="AIR04130.1"/>
    </source>
</evidence>
<accession>A0A089RC34</accession>
<evidence type="ECO:0000256" key="3">
    <source>
        <dbReference type="ARBA" id="ARBA00022490"/>
    </source>
</evidence>
<evidence type="ECO:0000256" key="1">
    <source>
        <dbReference type="ARBA" id="ARBA00004496"/>
    </source>
</evidence>
<proteinExistence type="inferred from homology"/>
<dbReference type="Proteomes" id="UP000029481">
    <property type="component" value="Chromosome"/>
</dbReference>
<dbReference type="OrthoDB" id="6631327at2"/>
<dbReference type="GO" id="GO:0030254">
    <property type="term" value="P:protein secretion by the type III secretion system"/>
    <property type="evidence" value="ECO:0007669"/>
    <property type="project" value="InterPro"/>
</dbReference>
<dbReference type="GO" id="GO:0005737">
    <property type="term" value="C:cytoplasm"/>
    <property type="evidence" value="ECO:0007669"/>
    <property type="project" value="UniProtKB-SubCell"/>
</dbReference>
<dbReference type="EMBL" id="CP009451">
    <property type="protein sequence ID" value="AIR04130.1"/>
    <property type="molecule type" value="Genomic_DNA"/>
</dbReference>
<evidence type="ECO:0000256" key="2">
    <source>
        <dbReference type="ARBA" id="ARBA00022448"/>
    </source>
</evidence>
<dbReference type="Pfam" id="PF06188">
    <property type="entry name" value="HrpE"/>
    <property type="match status" value="1"/>
</dbReference>
<dbReference type="RefSeq" id="WP_038474324.1">
    <property type="nucleotide sequence ID" value="NZ_CP009451.1"/>
</dbReference>
<keyword evidence="4" id="KW-0653">Protein transport</keyword>
<evidence type="ECO:0000313" key="7">
    <source>
        <dbReference type="Proteomes" id="UP000029481"/>
    </source>
</evidence>
<dbReference type="AlphaFoldDB" id="A0A089RC34"/>
<keyword evidence="7" id="KW-1185">Reference proteome</keyword>
<evidence type="ECO:0000256" key="5">
    <source>
        <dbReference type="ARBA" id="ARBA00024335"/>
    </source>
</evidence>
<comment type="subcellular location">
    <subcellularLocation>
        <location evidence="1">Cytoplasm</location>
    </subcellularLocation>
</comment>
<keyword evidence="2" id="KW-0813">Transport</keyword>
<protein>
    <submittedName>
        <fullName evidence="6">Type III secretion protein HrpE</fullName>
    </submittedName>
</protein>
<keyword evidence="3" id="KW-0963">Cytoplasm</keyword>
<sequence>MWIGRKVALEDDAQVIEGVLLPQSVLLEQQQAQSLVALATLRSEDLLVEARQQAEGIIAEAQQEAGRLVIARVEEAERDFWQRAENFFSEWQAERDTQSAGVVSQAQTLIGAAFEQLFGGLSEQQKLTALLTQLQGASARATDVTLYHPSQYEAPLAGWLASHPQHGWARCVDDTLAAETLLLQTAQGEFSISWASLQQHLLRLAN</sequence>
<name>A0A089RC34_9ENTR</name>
<organism evidence="6 7">
    <name type="scientific">Cedecea neteri</name>
    <dbReference type="NCBI Taxonomy" id="158822"/>
    <lineage>
        <taxon>Bacteria</taxon>
        <taxon>Pseudomonadati</taxon>
        <taxon>Pseudomonadota</taxon>
        <taxon>Gammaproteobacteria</taxon>
        <taxon>Enterobacterales</taxon>
        <taxon>Enterobacteriaceae</taxon>
        <taxon>Cedecea</taxon>
    </lineage>
</organism>
<reference evidence="6 7" key="1">
    <citation type="submission" date="2014-09" db="EMBL/GenBank/DDBJ databases">
        <title>Cedecea neteri SSMD04 Genome Sequencing.</title>
        <authorList>
            <person name="Tan J.-Y."/>
        </authorList>
    </citation>
    <scope>NUCLEOTIDE SEQUENCE [LARGE SCALE GENOMIC DNA]</scope>
    <source>
        <strain evidence="6 7">SSMD04</strain>
    </source>
</reference>
<dbReference type="InterPro" id="IPR012842">
    <property type="entry name" value="T3SS_SctL/SctL2"/>
</dbReference>